<dbReference type="InterPro" id="IPR050832">
    <property type="entry name" value="Bact_Acetyltransf"/>
</dbReference>
<dbReference type="PROSITE" id="PS51186">
    <property type="entry name" value="GNAT"/>
    <property type="match status" value="1"/>
</dbReference>
<name>A0ABP7BEN6_9MICO</name>
<feature type="domain" description="N-acetyltransferase" evidence="3">
    <location>
        <begin position="6"/>
        <end position="154"/>
    </location>
</feature>
<dbReference type="Pfam" id="PF00583">
    <property type="entry name" value="Acetyltransf_1"/>
    <property type="match status" value="1"/>
</dbReference>
<keyword evidence="1" id="KW-0808">Transferase</keyword>
<dbReference type="CDD" id="cd04301">
    <property type="entry name" value="NAT_SF"/>
    <property type="match status" value="1"/>
</dbReference>
<evidence type="ECO:0000313" key="5">
    <source>
        <dbReference type="Proteomes" id="UP001410795"/>
    </source>
</evidence>
<gene>
    <name evidence="4" type="ORF">GCM10022202_17530</name>
</gene>
<evidence type="ECO:0000256" key="1">
    <source>
        <dbReference type="ARBA" id="ARBA00022679"/>
    </source>
</evidence>
<proteinExistence type="predicted"/>
<evidence type="ECO:0000259" key="3">
    <source>
        <dbReference type="PROSITE" id="PS51186"/>
    </source>
</evidence>
<evidence type="ECO:0000256" key="2">
    <source>
        <dbReference type="ARBA" id="ARBA00023315"/>
    </source>
</evidence>
<comment type="caution">
    <text evidence="4">The sequence shown here is derived from an EMBL/GenBank/DDBJ whole genome shotgun (WGS) entry which is preliminary data.</text>
</comment>
<keyword evidence="5" id="KW-1185">Reference proteome</keyword>
<dbReference type="InterPro" id="IPR016181">
    <property type="entry name" value="Acyl_CoA_acyltransferase"/>
</dbReference>
<accession>A0ABP7BEN6</accession>
<reference evidence="5" key="1">
    <citation type="journal article" date="2019" name="Int. J. Syst. Evol. Microbiol.">
        <title>The Global Catalogue of Microorganisms (GCM) 10K type strain sequencing project: providing services to taxonomists for standard genome sequencing and annotation.</title>
        <authorList>
            <consortium name="The Broad Institute Genomics Platform"/>
            <consortium name="The Broad Institute Genome Sequencing Center for Infectious Disease"/>
            <person name="Wu L."/>
            <person name="Ma J."/>
        </authorList>
    </citation>
    <scope>NUCLEOTIDE SEQUENCE [LARGE SCALE GENOMIC DNA]</scope>
    <source>
        <strain evidence="5">JCM 16546</strain>
    </source>
</reference>
<evidence type="ECO:0000313" key="4">
    <source>
        <dbReference type="EMBL" id="GAA3657651.1"/>
    </source>
</evidence>
<dbReference type="SUPFAM" id="SSF55729">
    <property type="entry name" value="Acyl-CoA N-acyltransferases (Nat)"/>
    <property type="match status" value="1"/>
</dbReference>
<dbReference type="PANTHER" id="PTHR43877:SF5">
    <property type="entry name" value="BLL8307 PROTEIN"/>
    <property type="match status" value="1"/>
</dbReference>
<dbReference type="Proteomes" id="UP001410795">
    <property type="component" value="Unassembled WGS sequence"/>
</dbReference>
<dbReference type="PANTHER" id="PTHR43877">
    <property type="entry name" value="AMINOALKYLPHOSPHONATE N-ACETYLTRANSFERASE-RELATED-RELATED"/>
    <property type="match status" value="1"/>
</dbReference>
<sequence>MTDIDIRVDDLSGEATRALVAHHHAGMHAQTPAESVHALDLDALRSPDITVWSAWIDGEIAGVAALKRIDAERGELKSFRTADAHLGRGVARALLRHIVSAATGLGLTSLWLETGSGDDFVAARGLYASEGFSPCGPFAGYTDDPLSAFMTRTL</sequence>
<dbReference type="InterPro" id="IPR000182">
    <property type="entry name" value="GNAT_dom"/>
</dbReference>
<dbReference type="Gene3D" id="3.40.630.30">
    <property type="match status" value="1"/>
</dbReference>
<dbReference type="EMBL" id="BAAAYV010000006">
    <property type="protein sequence ID" value="GAA3657651.1"/>
    <property type="molecule type" value="Genomic_DNA"/>
</dbReference>
<organism evidence="4 5">
    <name type="scientific">Microbacterium marinilacus</name>
    <dbReference type="NCBI Taxonomy" id="415209"/>
    <lineage>
        <taxon>Bacteria</taxon>
        <taxon>Bacillati</taxon>
        <taxon>Actinomycetota</taxon>
        <taxon>Actinomycetes</taxon>
        <taxon>Micrococcales</taxon>
        <taxon>Microbacteriaceae</taxon>
        <taxon>Microbacterium</taxon>
    </lineage>
</organism>
<dbReference type="RefSeq" id="WP_308122899.1">
    <property type="nucleotide sequence ID" value="NZ_BAAAYV010000006.1"/>
</dbReference>
<protein>
    <submittedName>
        <fullName evidence="4">GNAT family N-acetyltransferase</fullName>
    </submittedName>
</protein>
<keyword evidence="2" id="KW-0012">Acyltransferase</keyword>